<dbReference type="STRING" id="4795.A0A225W811"/>
<organism evidence="2 3">
    <name type="scientific">Phytophthora megakarya</name>
    <dbReference type="NCBI Taxonomy" id="4795"/>
    <lineage>
        <taxon>Eukaryota</taxon>
        <taxon>Sar</taxon>
        <taxon>Stramenopiles</taxon>
        <taxon>Oomycota</taxon>
        <taxon>Peronosporomycetes</taxon>
        <taxon>Peronosporales</taxon>
        <taxon>Peronosporaceae</taxon>
        <taxon>Phytophthora</taxon>
    </lineage>
</organism>
<comment type="similarity">
    <text evidence="1">Belongs to the ANP1/MMN9/VAN1 family.</text>
</comment>
<dbReference type="InterPro" id="IPR029044">
    <property type="entry name" value="Nucleotide-diphossugar_trans"/>
</dbReference>
<evidence type="ECO:0000313" key="3">
    <source>
        <dbReference type="Proteomes" id="UP000198211"/>
    </source>
</evidence>
<comment type="caution">
    <text evidence="2">The sequence shown here is derived from an EMBL/GenBank/DDBJ whole genome shotgun (WGS) entry which is preliminary data.</text>
</comment>
<proteinExistence type="inferred from homology"/>
<dbReference type="PANTHER" id="PTHR43083:SF6">
    <property type="entry name" value="MANNAN POLYMERASE COMPLEXES SUBUNIT MNN9"/>
    <property type="match status" value="1"/>
</dbReference>
<dbReference type="AlphaFoldDB" id="A0A225W811"/>
<gene>
    <name evidence="2" type="ORF">PHMEG_00013599</name>
</gene>
<dbReference type="Gene3D" id="3.90.550.10">
    <property type="entry name" value="Spore Coat Polysaccharide Biosynthesis Protein SpsA, Chain A"/>
    <property type="match status" value="1"/>
</dbReference>
<sequence>MQPVTSILHPNTPDQPALNPIITFDIKSATGSARFDEYQERFPQYGKNEPGLHYRIENRPVLTRPGIRESQSVLIICVFNDAASWGENRSIFDFFSLIESFDYPKEKISIALLTSSMQEFDMIKKLFQSYISQYSRLSVIFRNDFVQSGLTRGSNRHEVKLQANRRRMIARYRNYALLLTMETWHQHVLWVDADVKVIPPHLLRKMVLSGLDILTPICFSNFRGNWINYDQNAWVGQRLVRPTDQNDDDFLPGPLNVKLLDTVDDKSKPFAPLDSVGATMLYVRADIHRQGVLFPMHYVIGSEWGREGYDGIETEGLCYTAHFLGFKCWGMVNESIQHTDEI</sequence>
<dbReference type="Proteomes" id="UP000198211">
    <property type="component" value="Unassembled WGS sequence"/>
</dbReference>
<accession>A0A225W811</accession>
<evidence type="ECO:0000256" key="1">
    <source>
        <dbReference type="ARBA" id="ARBA00037964"/>
    </source>
</evidence>
<name>A0A225W811_9STRA</name>
<dbReference type="Pfam" id="PF03452">
    <property type="entry name" value="Anp1"/>
    <property type="match status" value="1"/>
</dbReference>
<keyword evidence="3" id="KW-1185">Reference proteome</keyword>
<evidence type="ECO:0000313" key="2">
    <source>
        <dbReference type="EMBL" id="OWZ13137.1"/>
    </source>
</evidence>
<dbReference type="PANTHER" id="PTHR43083">
    <property type="entry name" value="MANNAN POLYMERASE II"/>
    <property type="match status" value="1"/>
</dbReference>
<dbReference type="InterPro" id="IPR052086">
    <property type="entry name" value="Mannan_Polymerase_Subunit"/>
</dbReference>
<dbReference type="EMBL" id="NBNE01001661">
    <property type="protein sequence ID" value="OWZ13137.1"/>
    <property type="molecule type" value="Genomic_DNA"/>
</dbReference>
<protein>
    <submittedName>
        <fullName evidence="2">Uncharacterized protein</fullName>
    </submittedName>
</protein>
<dbReference type="OrthoDB" id="204164at2759"/>
<reference evidence="3" key="1">
    <citation type="submission" date="2017-03" db="EMBL/GenBank/DDBJ databases">
        <title>Phytopthora megakarya and P. palmivora, two closely related causual agents of cacao black pod achieved similar genome size and gene model numbers by different mechanisms.</title>
        <authorList>
            <person name="Ali S."/>
            <person name="Shao J."/>
            <person name="Larry D.J."/>
            <person name="Kronmiller B."/>
            <person name="Shen D."/>
            <person name="Strem M.D."/>
            <person name="Melnick R.L."/>
            <person name="Guiltinan M.J."/>
            <person name="Tyler B.M."/>
            <person name="Meinhardt L.W."/>
            <person name="Bailey B.A."/>
        </authorList>
    </citation>
    <scope>NUCLEOTIDE SEQUENCE [LARGE SCALE GENOMIC DNA]</scope>
    <source>
        <strain evidence="3">zdho120</strain>
    </source>
</reference>